<comment type="cofactor">
    <cofactor evidence="2">
        <name>Mg(2+)</name>
        <dbReference type="ChEBI" id="CHEBI:18420"/>
    </cofactor>
    <text evidence="2">Binds 1 Mg(2+) ion.</text>
</comment>
<evidence type="ECO:0000256" key="1">
    <source>
        <dbReference type="ARBA" id="ARBA00012647"/>
    </source>
</evidence>
<dbReference type="GO" id="GO:0046872">
    <property type="term" value="F:metal ion binding"/>
    <property type="evidence" value="ECO:0007669"/>
    <property type="project" value="UniProtKB-KW"/>
</dbReference>
<dbReference type="GeneID" id="20077887"/>
<evidence type="ECO:0000313" key="3">
    <source>
        <dbReference type="EMBL" id="ETW08178.1"/>
    </source>
</evidence>
<dbReference type="AlphaFoldDB" id="A0A024URC6"/>
<keyword evidence="2" id="KW-0460">Magnesium</keyword>
<feature type="binding site" evidence="2">
    <location>
        <position position="9"/>
    </location>
    <ligand>
        <name>Mg(2+)</name>
        <dbReference type="ChEBI" id="CHEBI:18420"/>
    </ligand>
</feature>
<accession>A0A024URC6</accession>
<dbReference type="GO" id="GO:0004035">
    <property type="term" value="F:alkaline phosphatase activity"/>
    <property type="evidence" value="ECO:0007669"/>
    <property type="project" value="UniProtKB-EC"/>
</dbReference>
<organism evidence="3">
    <name type="scientific">Aphanomyces invadans</name>
    <dbReference type="NCBI Taxonomy" id="157072"/>
    <lineage>
        <taxon>Eukaryota</taxon>
        <taxon>Sar</taxon>
        <taxon>Stramenopiles</taxon>
        <taxon>Oomycota</taxon>
        <taxon>Saprolegniomycetes</taxon>
        <taxon>Saprolegniales</taxon>
        <taxon>Verrucalvaceae</taxon>
        <taxon>Aphanomyces</taxon>
    </lineage>
</organism>
<dbReference type="VEuPathDB" id="FungiDB:H310_00837"/>
<dbReference type="InterPro" id="IPR017850">
    <property type="entry name" value="Alkaline_phosphatase_core_sf"/>
</dbReference>
<dbReference type="Gene3D" id="3.40.720.10">
    <property type="entry name" value="Alkaline Phosphatase, subunit A"/>
    <property type="match status" value="1"/>
</dbReference>
<dbReference type="Pfam" id="PF00245">
    <property type="entry name" value="Alk_phosphatase"/>
    <property type="match status" value="1"/>
</dbReference>
<keyword evidence="2" id="KW-0479">Metal-binding</keyword>
<name>A0A024URC6_9STRA</name>
<evidence type="ECO:0000256" key="2">
    <source>
        <dbReference type="PIRSR" id="PIRSR601952-2"/>
    </source>
</evidence>
<dbReference type="STRING" id="157072.A0A024URC6"/>
<feature type="binding site" evidence="2">
    <location>
        <position position="11"/>
    </location>
    <ligand>
        <name>Mg(2+)</name>
        <dbReference type="ChEBI" id="CHEBI:18420"/>
    </ligand>
</feature>
<reference evidence="3" key="1">
    <citation type="submission" date="2013-12" db="EMBL/GenBank/DDBJ databases">
        <title>The Genome Sequence of Aphanomyces invadans NJM9701.</title>
        <authorList>
            <consortium name="The Broad Institute Genomics Platform"/>
            <person name="Russ C."/>
            <person name="Tyler B."/>
            <person name="van West P."/>
            <person name="Dieguez-Uribeondo J."/>
            <person name="Young S.K."/>
            <person name="Zeng Q."/>
            <person name="Gargeya S."/>
            <person name="Fitzgerald M."/>
            <person name="Abouelleil A."/>
            <person name="Alvarado L."/>
            <person name="Chapman S.B."/>
            <person name="Gainer-Dewar J."/>
            <person name="Goldberg J."/>
            <person name="Griggs A."/>
            <person name="Gujja S."/>
            <person name="Hansen M."/>
            <person name="Howarth C."/>
            <person name="Imamovic A."/>
            <person name="Ireland A."/>
            <person name="Larimer J."/>
            <person name="McCowan C."/>
            <person name="Murphy C."/>
            <person name="Pearson M."/>
            <person name="Poon T.W."/>
            <person name="Priest M."/>
            <person name="Roberts A."/>
            <person name="Saif S."/>
            <person name="Shea T."/>
            <person name="Sykes S."/>
            <person name="Wortman J."/>
            <person name="Nusbaum C."/>
            <person name="Birren B."/>
        </authorList>
    </citation>
    <scope>NUCLEOTIDE SEQUENCE [LARGE SCALE GENOMIC DNA]</scope>
    <source>
        <strain evidence="3">NJM9701</strain>
    </source>
</reference>
<proteinExistence type="predicted"/>
<dbReference type="InterPro" id="IPR001952">
    <property type="entry name" value="Alkaline_phosphatase"/>
</dbReference>
<protein>
    <recommendedName>
        <fullName evidence="1">alkaline phosphatase</fullName>
        <ecNumber evidence="1">3.1.3.1</ecNumber>
    </recommendedName>
</protein>
<gene>
    <name evidence="3" type="ORF">H310_00837</name>
</gene>
<dbReference type="SUPFAM" id="SSF53649">
    <property type="entry name" value="Alkaline phosphatase-like"/>
    <property type="match status" value="1"/>
</dbReference>
<sequence>MTVTSRMAHATPASFAAHIHDRDLESEIADQYCANANLDFSLGGGKRHFIDAFLAKLKPAGYTITLDKTELEAYRAANEAKGTLRMFG</sequence>
<dbReference type="EC" id="3.1.3.1" evidence="1"/>
<dbReference type="RefSeq" id="XP_008861983.1">
    <property type="nucleotide sequence ID" value="XM_008863761.1"/>
</dbReference>
<dbReference type="OrthoDB" id="66207at2759"/>
<dbReference type="EMBL" id="KI913953">
    <property type="protein sequence ID" value="ETW08178.1"/>
    <property type="molecule type" value="Genomic_DNA"/>
</dbReference>